<organism evidence="7 8">
    <name type="scientific">Stigmatella aurantiaca (strain DW4/3-1)</name>
    <dbReference type="NCBI Taxonomy" id="378806"/>
    <lineage>
        <taxon>Bacteria</taxon>
        <taxon>Pseudomonadati</taxon>
        <taxon>Myxococcota</taxon>
        <taxon>Myxococcia</taxon>
        <taxon>Myxococcales</taxon>
        <taxon>Cystobacterineae</taxon>
        <taxon>Archangiaceae</taxon>
        <taxon>Stigmatella</taxon>
    </lineage>
</organism>
<dbReference type="HOGENOM" id="CLU_047036_6_2_7"/>
<gene>
    <name evidence="7" type="ordered locus">STAUR_2747</name>
</gene>
<comment type="subcellular location">
    <subcellularLocation>
        <location evidence="1">Membrane</location>
    </subcellularLocation>
</comment>
<dbReference type="OrthoDB" id="9770329at2"/>
<evidence type="ECO:0000256" key="4">
    <source>
        <dbReference type="ARBA" id="ARBA00023136"/>
    </source>
</evidence>
<proteinExistence type="predicted"/>
<evidence type="ECO:0000256" key="3">
    <source>
        <dbReference type="ARBA" id="ARBA00022989"/>
    </source>
</evidence>
<dbReference type="KEGG" id="sur:STAUR_2747"/>
<dbReference type="InterPro" id="IPR050307">
    <property type="entry name" value="Sterol_Desaturase_Related"/>
</dbReference>
<dbReference type="GO" id="GO:0016020">
    <property type="term" value="C:membrane"/>
    <property type="evidence" value="ECO:0007669"/>
    <property type="project" value="UniProtKB-SubCell"/>
</dbReference>
<dbReference type="AlphaFoldDB" id="E3FMF2"/>
<keyword evidence="8" id="KW-1185">Reference proteome</keyword>
<keyword evidence="3 5" id="KW-1133">Transmembrane helix</keyword>
<reference evidence="7 8" key="1">
    <citation type="journal article" date="2011" name="Mol. Biol. Evol.">
        <title>Comparative genomic analysis of fruiting body formation in Myxococcales.</title>
        <authorList>
            <person name="Huntley S."/>
            <person name="Hamann N."/>
            <person name="Wegener-Feldbrugge S."/>
            <person name="Treuner-Lange A."/>
            <person name="Kube M."/>
            <person name="Reinhardt R."/>
            <person name="Klages S."/>
            <person name="Muller R."/>
            <person name="Ronning C.M."/>
            <person name="Nierman W.C."/>
            <person name="Sogaard-Andersen L."/>
        </authorList>
    </citation>
    <scope>NUCLEOTIDE SEQUENCE [LARGE SCALE GENOMIC DNA]</scope>
    <source>
        <strain evidence="7 8">DW4/3-1</strain>
    </source>
</reference>
<dbReference type="GO" id="GO:0005506">
    <property type="term" value="F:iron ion binding"/>
    <property type="evidence" value="ECO:0007669"/>
    <property type="project" value="InterPro"/>
</dbReference>
<accession>E3FMF2</accession>
<dbReference type="EMBL" id="CP002271">
    <property type="protein sequence ID" value="ADO70545.1"/>
    <property type="molecule type" value="Genomic_DNA"/>
</dbReference>
<dbReference type="InterPro" id="IPR006694">
    <property type="entry name" value="Fatty_acid_hydroxylase"/>
</dbReference>
<dbReference type="GO" id="GO:0008610">
    <property type="term" value="P:lipid biosynthetic process"/>
    <property type="evidence" value="ECO:0007669"/>
    <property type="project" value="InterPro"/>
</dbReference>
<feature type="domain" description="Fatty acid hydroxylase" evidence="6">
    <location>
        <begin position="112"/>
        <end position="241"/>
    </location>
</feature>
<dbReference type="Pfam" id="PF04116">
    <property type="entry name" value="FA_hydroxylase"/>
    <property type="match status" value="1"/>
</dbReference>
<feature type="transmembrane region" description="Helical" evidence="5">
    <location>
        <begin position="20"/>
        <end position="41"/>
    </location>
</feature>
<evidence type="ECO:0000313" key="7">
    <source>
        <dbReference type="EMBL" id="ADO70545.1"/>
    </source>
</evidence>
<dbReference type="GO" id="GO:0016491">
    <property type="term" value="F:oxidoreductase activity"/>
    <property type="evidence" value="ECO:0007669"/>
    <property type="project" value="InterPro"/>
</dbReference>
<protein>
    <submittedName>
        <fullName evidence="7">Sterol desaturase family protein</fullName>
    </submittedName>
</protein>
<evidence type="ECO:0000256" key="1">
    <source>
        <dbReference type="ARBA" id="ARBA00004370"/>
    </source>
</evidence>
<evidence type="ECO:0000313" key="8">
    <source>
        <dbReference type="Proteomes" id="UP000001351"/>
    </source>
</evidence>
<dbReference type="RefSeq" id="WP_013375410.1">
    <property type="nucleotide sequence ID" value="NC_014623.1"/>
</dbReference>
<feature type="transmembrane region" description="Helical" evidence="5">
    <location>
        <begin position="69"/>
        <end position="89"/>
    </location>
</feature>
<sequence length="258" mass="28887">MNFEQSLYGFVQRSSLPVLGALTAAGFALIYFGLGILGSWLSRRVFPRLGVGHVIDERPLRPGQVREEVGLSLVSIAIFGGYGALTLALDARGLTHIRWELTATGLAVDLGVLTLWNEVHFYLCHRLLHTRWLFRHVHAVHHRSRVPTPFSTYSFHPVEALLLGSVMVTLQLFYDLSFWAALTYPLVSLWMNTLGHLNYALATPRWWSAPLRASEHHSLHHRKVNGNFGFQSPVLDRLLGSALSRGSSHLGDGQVHLE</sequence>
<evidence type="ECO:0000259" key="6">
    <source>
        <dbReference type="Pfam" id="PF04116"/>
    </source>
</evidence>
<dbReference type="PANTHER" id="PTHR11863">
    <property type="entry name" value="STEROL DESATURASE"/>
    <property type="match status" value="1"/>
</dbReference>
<keyword evidence="2 5" id="KW-0812">Transmembrane</keyword>
<dbReference type="eggNOG" id="COG3000">
    <property type="taxonomic scope" value="Bacteria"/>
</dbReference>
<dbReference type="STRING" id="378806.STAUR_2747"/>
<keyword evidence="4 5" id="KW-0472">Membrane</keyword>
<dbReference type="Proteomes" id="UP000001351">
    <property type="component" value="Chromosome"/>
</dbReference>
<name>E3FMF2_STIAD</name>
<evidence type="ECO:0000256" key="2">
    <source>
        <dbReference type="ARBA" id="ARBA00022692"/>
    </source>
</evidence>
<evidence type="ECO:0000256" key="5">
    <source>
        <dbReference type="SAM" id="Phobius"/>
    </source>
</evidence>